<keyword evidence="2" id="KW-1185">Reference proteome</keyword>
<protein>
    <submittedName>
        <fullName evidence="1">Uncharacterized protein</fullName>
    </submittedName>
</protein>
<dbReference type="Proteomes" id="UP001500635">
    <property type="component" value="Unassembled WGS sequence"/>
</dbReference>
<name>A0ABP8JJG9_9ACTN</name>
<proteinExistence type="predicted"/>
<comment type="caution">
    <text evidence="1">The sequence shown here is derived from an EMBL/GenBank/DDBJ whole genome shotgun (WGS) entry which is preliminary data.</text>
</comment>
<evidence type="ECO:0000313" key="1">
    <source>
        <dbReference type="EMBL" id="GAA4391792.1"/>
    </source>
</evidence>
<evidence type="ECO:0000313" key="2">
    <source>
        <dbReference type="Proteomes" id="UP001500635"/>
    </source>
</evidence>
<organism evidence="1 2">
    <name type="scientific">Tsukamurella soli</name>
    <dbReference type="NCBI Taxonomy" id="644556"/>
    <lineage>
        <taxon>Bacteria</taxon>
        <taxon>Bacillati</taxon>
        <taxon>Actinomycetota</taxon>
        <taxon>Actinomycetes</taxon>
        <taxon>Mycobacteriales</taxon>
        <taxon>Tsukamurellaceae</taxon>
        <taxon>Tsukamurella</taxon>
    </lineage>
</organism>
<dbReference type="EMBL" id="BAABFR010000026">
    <property type="protein sequence ID" value="GAA4391792.1"/>
    <property type="molecule type" value="Genomic_DNA"/>
</dbReference>
<sequence length="87" mass="9892">MRVTNRDLYRAFERWVVAGRRVGALNPDTRYALEFGSKTNGVSFHVVTVDADNRRHVERSIVPPLGFTTRSTFDVLTAMTHAWGMIP</sequence>
<dbReference type="RefSeq" id="WP_344994858.1">
    <property type="nucleotide sequence ID" value="NZ_BAABFR010000026.1"/>
</dbReference>
<reference evidence="2" key="1">
    <citation type="journal article" date="2019" name="Int. J. Syst. Evol. Microbiol.">
        <title>The Global Catalogue of Microorganisms (GCM) 10K type strain sequencing project: providing services to taxonomists for standard genome sequencing and annotation.</title>
        <authorList>
            <consortium name="The Broad Institute Genomics Platform"/>
            <consortium name="The Broad Institute Genome Sequencing Center for Infectious Disease"/>
            <person name="Wu L."/>
            <person name="Ma J."/>
        </authorList>
    </citation>
    <scope>NUCLEOTIDE SEQUENCE [LARGE SCALE GENOMIC DNA]</scope>
    <source>
        <strain evidence="2">JCM 17688</strain>
    </source>
</reference>
<accession>A0ABP8JJG9</accession>
<gene>
    <name evidence="1" type="ORF">GCM10023147_21040</name>
</gene>